<feature type="transmembrane region" description="Helical" evidence="1">
    <location>
        <begin position="33"/>
        <end position="53"/>
    </location>
</feature>
<feature type="transmembrane region" description="Helical" evidence="1">
    <location>
        <begin position="65"/>
        <end position="87"/>
    </location>
</feature>
<feature type="transmembrane region" description="Helical" evidence="1">
    <location>
        <begin position="6"/>
        <end position="26"/>
    </location>
</feature>
<reference evidence="2 3" key="1">
    <citation type="submission" date="2009-04" db="EMBL/GenBank/DDBJ databases">
        <authorList>
            <person name="Reysenbach A.-L."/>
            <person name="Heidelberg J.F."/>
            <person name="Nelson W.C."/>
        </authorList>
    </citation>
    <scope>NUCLEOTIDE SEQUENCE [LARGE SCALE GENOMIC DNA]</scope>
    <source>
        <strain evidence="2 3">SS-5</strain>
    </source>
</reference>
<evidence type="ECO:0000313" key="3">
    <source>
        <dbReference type="Proteomes" id="UP000005540"/>
    </source>
</evidence>
<dbReference type="EMBL" id="ABZS01000193">
    <property type="protein sequence ID" value="EEP59904.1"/>
    <property type="molecule type" value="Genomic_DNA"/>
</dbReference>
<gene>
    <name evidence="2" type="ORF">SULYE_1601</name>
</gene>
<protein>
    <submittedName>
        <fullName evidence="2">Uncharacterized protein</fullName>
    </submittedName>
</protein>
<keyword evidence="1" id="KW-1133">Transmembrane helix</keyword>
<organism evidence="2 3">
    <name type="scientific">Sulfurihydrogenibium yellowstonense SS-5</name>
    <dbReference type="NCBI Taxonomy" id="432331"/>
    <lineage>
        <taxon>Bacteria</taxon>
        <taxon>Pseudomonadati</taxon>
        <taxon>Aquificota</taxon>
        <taxon>Aquificia</taxon>
        <taxon>Aquificales</taxon>
        <taxon>Hydrogenothermaceae</taxon>
        <taxon>Sulfurihydrogenibium</taxon>
    </lineage>
</organism>
<dbReference type="AlphaFoldDB" id="C4FLZ7"/>
<sequence>MVEFILQNILAVGLLFFLIVGLALAWNIKPMRYGLITAIIIVISIAGLVNYGGLTVEKMIAKSGYIALFLVWLTVLIVFVVGMYKLWKNYGNGEAQ</sequence>
<dbReference type="Proteomes" id="UP000005540">
    <property type="component" value="Unassembled WGS sequence"/>
</dbReference>
<evidence type="ECO:0000313" key="2">
    <source>
        <dbReference type="EMBL" id="EEP59904.1"/>
    </source>
</evidence>
<proteinExistence type="predicted"/>
<keyword evidence="1" id="KW-0812">Transmembrane</keyword>
<comment type="caution">
    <text evidence="2">The sequence shown here is derived from an EMBL/GenBank/DDBJ whole genome shotgun (WGS) entry which is preliminary data.</text>
</comment>
<keyword evidence="1" id="KW-0472">Membrane</keyword>
<dbReference type="OrthoDB" id="14930at2"/>
<dbReference type="RefSeq" id="WP_007548051.1">
    <property type="nucleotide sequence ID" value="NZ_ABZS01000193.1"/>
</dbReference>
<name>C4FLZ7_9AQUI</name>
<evidence type="ECO:0000256" key="1">
    <source>
        <dbReference type="SAM" id="Phobius"/>
    </source>
</evidence>
<accession>C4FLZ7</accession>
<keyword evidence="3" id="KW-1185">Reference proteome</keyword>